<dbReference type="Pfam" id="PF23560">
    <property type="entry name" value="GBD_Hemicentin"/>
    <property type="match status" value="2"/>
</dbReference>
<reference evidence="10 11" key="1">
    <citation type="submission" date="2024-04" db="EMBL/GenBank/DDBJ databases">
        <authorList>
            <person name="Waldvogel A.-M."/>
            <person name="Schoenle A."/>
        </authorList>
    </citation>
    <scope>NUCLEOTIDE SEQUENCE [LARGE SCALE GENOMIC DNA]</scope>
</reference>
<evidence type="ECO:0000259" key="6">
    <source>
        <dbReference type="Pfam" id="PF23560"/>
    </source>
</evidence>
<feature type="domain" description="VWA7 Ig-like" evidence="7">
    <location>
        <begin position="1524"/>
        <end position="1617"/>
    </location>
</feature>
<feature type="domain" description="Hemicentin-1-like von Willebrand factor A" evidence="8">
    <location>
        <begin position="196"/>
        <end position="374"/>
    </location>
</feature>
<dbReference type="InterPro" id="IPR056861">
    <property type="entry name" value="HMCN1-like_VWA"/>
</dbReference>
<feature type="domain" description="Hemicentin/VWA7 galactose-binding" evidence="6">
    <location>
        <begin position="1319"/>
        <end position="1409"/>
    </location>
</feature>
<dbReference type="InterPro" id="IPR052577">
    <property type="entry name" value="VWA7"/>
</dbReference>
<dbReference type="EMBL" id="OZ035833">
    <property type="protein sequence ID" value="CAL1573072.1"/>
    <property type="molecule type" value="Genomic_DNA"/>
</dbReference>
<evidence type="ECO:0000313" key="10">
    <source>
        <dbReference type="EMBL" id="CAL1573072.1"/>
    </source>
</evidence>
<evidence type="ECO:0000256" key="5">
    <source>
        <dbReference type="SAM" id="MobiDB-lite"/>
    </source>
</evidence>
<feature type="region of interest" description="Disordered" evidence="5">
    <location>
        <begin position="1071"/>
        <end position="1101"/>
    </location>
</feature>
<evidence type="ECO:0000259" key="9">
    <source>
        <dbReference type="Pfam" id="PF25107"/>
    </source>
</evidence>
<keyword evidence="11" id="KW-1185">Reference proteome</keyword>
<organism evidence="10 11">
    <name type="scientific">Knipowitschia caucasica</name>
    <name type="common">Caucasian dwarf goby</name>
    <name type="synonym">Pomatoschistus caucasicus</name>
    <dbReference type="NCBI Taxonomy" id="637954"/>
    <lineage>
        <taxon>Eukaryota</taxon>
        <taxon>Metazoa</taxon>
        <taxon>Chordata</taxon>
        <taxon>Craniata</taxon>
        <taxon>Vertebrata</taxon>
        <taxon>Euteleostomi</taxon>
        <taxon>Actinopterygii</taxon>
        <taxon>Neopterygii</taxon>
        <taxon>Teleostei</taxon>
        <taxon>Neoteleostei</taxon>
        <taxon>Acanthomorphata</taxon>
        <taxon>Gobiaria</taxon>
        <taxon>Gobiiformes</taxon>
        <taxon>Gobioidei</taxon>
        <taxon>Gobiidae</taxon>
        <taxon>Gobiinae</taxon>
        <taxon>Knipowitschia</taxon>
    </lineage>
</organism>
<dbReference type="Pfam" id="PF25106">
    <property type="entry name" value="VWA_4"/>
    <property type="match status" value="2"/>
</dbReference>
<evidence type="ECO:0000256" key="2">
    <source>
        <dbReference type="ARBA" id="ARBA00022525"/>
    </source>
</evidence>
<evidence type="ECO:0000259" key="7">
    <source>
        <dbReference type="Pfam" id="PF23619"/>
    </source>
</evidence>
<feature type="domain" description="Hemicentin-1-like von Willebrand factor A" evidence="8">
    <location>
        <begin position="1144"/>
        <end position="1296"/>
    </location>
</feature>
<dbReference type="Pfam" id="PF25107">
    <property type="entry name" value="VWA7_N"/>
    <property type="match status" value="2"/>
</dbReference>
<dbReference type="InterPro" id="IPR056475">
    <property type="entry name" value="GBD_Hemicentin/VWA7"/>
</dbReference>
<evidence type="ECO:0000256" key="3">
    <source>
        <dbReference type="ARBA" id="ARBA00022729"/>
    </source>
</evidence>
<dbReference type="CDD" id="cd00198">
    <property type="entry name" value="vWFA"/>
    <property type="match status" value="1"/>
</dbReference>
<sequence>MQSRRSDAVEAVRCCSRGGQMLQSRRSDAAVEAVRCCSRGGQMLQSRRSDAVEAGKVPGEKMSGLFLLMLLLPLPEALGFKIYRSPVWSHQEITVTAILNVTAHACRAVAEAEGRAFTFPDFYSHSNWIEMGNDRPNSNVISRDSIGTIAESSHGHLHDQAALVAVAATSELLNDIRNAAGDKEFLRMLGVISGKALCFVIDTTGSMGDDITAVREVTSEIINTRVGTKNEPSVYILVPFNDPEFGPLIRTTDANEFKQAINALIPDGGGDAPEMSLSGLQLALTGAPFGSEIYLFTDAAAKDSHLKSTVTALIERTGSVVNFMITSFSSLRRRRSNSGDQQRGAVLLRLAVSESEVYKDLAAASGGQAVEVTKNQLLEATTAVVETSASNVVTILQAVRNTGNSENFTFAVDETVTSLTIYITGTGKDFTLVSPSGVVQEDTATNGSLITSVVAVGNLQASMLKIEVGSWEIRMRSTSPYSMKITAQTPIDFFFSFMEPIGHPFEGFISTENRPRAGANATMSVTLLGSDMSSVTEVDLVYTLGSGRVKGTVTSQGGGEYLVQFDTIPSQEFAVVVKGETSNTTRGAVETYQRQSTINIKASSVLVTSDEESNVVEPGSTLSVNFTVSTNGSGGSFIIRATNDQSFSATFPSTLEVASGNSTVGTLRLMAPASTESGTEVTLTVEAEAPDGDVNYVVLSITVLKEVTDLTRPVCELLSLRDNCTVVCSNDTWELSVRLSDNVNGTGLDRVFHRNGNGTFNITVDAANDTLASYVASCCSPTVEIVAVDAVGNVGSCSFTTRVASVVLLHNLQILHPGDTFTPIDKESTRDPTNSTQSAKRTGSRMTLGFIVLSLLLLPTAVTAFRVDREITYNHQEITKRAILEVTVEVCRSVAESNGKAFTFPTKPYTVESVAAACDIMDGLKAFHESVKSILNVNIKLDKSGQFESSGHHFHNEMFNAGRDIIAAGLTAVKANNKKGNVETAKQQLGKITHTLQDFYSNSNWIELGMTSPNAELLNGNGNVGTVAALSQATCRNCIGQCTNNILNNIIRDKILTSGYYTVAPDTSKPAGKCSNGSPMDASRTVSPTGGINKDTPVSSHGHLHEEAANMAISATVQLLQDIRAASGDENFLRMIGATSGKPLVFAIDTTASMTQDIKAVQVMTDTIISNSKAGLQAEPSVYVLVTFHDPDPATIFKTTDSKAFTDKLAELVASGGGDRDENSLTGLELALTGAPPGSDIFMFTDAGAKDKSKKDSVTALLEQTKSTVNIVLTGNFVDVTEYKAITQASGGQLLSVPVSDLGKAADLVFDSSSASSMVTLLDETRESGKSENFTFIMDETTKDVMVYVTGPVTSVEFVDPSGDKTGDVVDTSSIVGNFRRIHLKEEVGEWQMRVKSNFPYTAKIVGDSPLDFIYDIMGPAQGPLGGTVAQTNRPKAGEKANVELTLIGSETATVTEVSLLTPNGTVEGKVTSLGNKEYSVEFDPMPAGESRLLVKGKTGQGSSKTFQRLSPAKIMTSSISVIAEESSGLIEPGASVKMPFTISSPKKGAYTIKASNNKGFPMTFPTRLEMVGSSIGGEVVLSAPSLAQSGSEVTVTISVEDEGKTEMNYAISSFTVQRKVTDFTKPVCEKISQTSCPESCSSSTWEVKVRVTDGEGLVTTSLALGNGTMTHLPGSDTVTCVTSCCTKEVEIVAVDSVASRQEVRAHHNDSASKSKDPFSASLCFPNRGVGTNYQRELGMVSD</sequence>
<feature type="domain" description="VWA7 Ig-like" evidence="7">
    <location>
        <begin position="609"/>
        <end position="704"/>
    </location>
</feature>
<comment type="subcellular location">
    <subcellularLocation>
        <location evidence="1">Secreted</location>
    </subcellularLocation>
</comment>
<feature type="domain" description="VWA7 N-terminal" evidence="9">
    <location>
        <begin position="910"/>
        <end position="1133"/>
    </location>
</feature>
<proteinExistence type="predicted"/>
<dbReference type="PANTHER" id="PTHR14905:SF18">
    <property type="entry name" value="VON WILLEBRAND FACTOR A DOMAIN-CONTAINING 10, TANDEM DUPLICATE 1-RELATED"/>
    <property type="match status" value="1"/>
</dbReference>
<evidence type="ECO:0008006" key="12">
    <source>
        <dbReference type="Google" id="ProtNLM"/>
    </source>
</evidence>
<dbReference type="InterPro" id="IPR057615">
    <property type="entry name" value="Ig_VWA7"/>
</dbReference>
<evidence type="ECO:0000256" key="1">
    <source>
        <dbReference type="ARBA" id="ARBA00004613"/>
    </source>
</evidence>
<dbReference type="InterPro" id="IPR056862">
    <property type="entry name" value="VWA7_N"/>
</dbReference>
<keyword evidence="3" id="KW-0732">Signal</keyword>
<dbReference type="Pfam" id="PF23619">
    <property type="entry name" value="Ig_VWA7"/>
    <property type="match status" value="2"/>
</dbReference>
<dbReference type="PANTHER" id="PTHR14905">
    <property type="entry name" value="NG37"/>
    <property type="match status" value="1"/>
</dbReference>
<evidence type="ECO:0000313" key="11">
    <source>
        <dbReference type="Proteomes" id="UP001497482"/>
    </source>
</evidence>
<keyword evidence="2" id="KW-0964">Secreted</keyword>
<feature type="domain" description="VWA7 N-terminal" evidence="9">
    <location>
        <begin position="142"/>
        <end position="186"/>
    </location>
</feature>
<keyword evidence="4" id="KW-0325">Glycoprotein</keyword>
<gene>
    <name evidence="10" type="ORF">KC01_LOCUS5034</name>
</gene>
<dbReference type="Gene3D" id="3.40.50.410">
    <property type="entry name" value="von Willebrand factor, type A domain"/>
    <property type="match status" value="2"/>
</dbReference>
<dbReference type="Proteomes" id="UP001497482">
    <property type="component" value="Chromosome 11"/>
</dbReference>
<dbReference type="SUPFAM" id="SSF53300">
    <property type="entry name" value="vWA-like"/>
    <property type="match status" value="2"/>
</dbReference>
<dbReference type="InterPro" id="IPR036465">
    <property type="entry name" value="vWFA_dom_sf"/>
</dbReference>
<accession>A0AAV2JBE1</accession>
<dbReference type="GO" id="GO:0005576">
    <property type="term" value="C:extracellular region"/>
    <property type="evidence" value="ECO:0007669"/>
    <property type="project" value="UniProtKB-SubCell"/>
</dbReference>
<name>A0AAV2JBE1_KNICA</name>
<evidence type="ECO:0000256" key="4">
    <source>
        <dbReference type="ARBA" id="ARBA00023180"/>
    </source>
</evidence>
<feature type="domain" description="Hemicentin/VWA7 galactose-binding" evidence="6">
    <location>
        <begin position="393"/>
        <end position="489"/>
    </location>
</feature>
<protein>
    <recommendedName>
        <fullName evidence="12">von Willebrand factor A domain-containing protein 7-like</fullName>
    </recommendedName>
</protein>
<evidence type="ECO:0000259" key="8">
    <source>
        <dbReference type="Pfam" id="PF25106"/>
    </source>
</evidence>